<feature type="compositionally biased region" description="Basic and acidic residues" evidence="1">
    <location>
        <begin position="173"/>
        <end position="185"/>
    </location>
</feature>
<organism evidence="2 3">
    <name type="scientific">Hypsizygus marmoreus</name>
    <name type="common">White beech mushroom</name>
    <name type="synonym">Agaricus marmoreus</name>
    <dbReference type="NCBI Taxonomy" id="39966"/>
    <lineage>
        <taxon>Eukaryota</taxon>
        <taxon>Fungi</taxon>
        <taxon>Dikarya</taxon>
        <taxon>Basidiomycota</taxon>
        <taxon>Agaricomycotina</taxon>
        <taxon>Agaricomycetes</taxon>
        <taxon>Agaricomycetidae</taxon>
        <taxon>Agaricales</taxon>
        <taxon>Tricholomatineae</taxon>
        <taxon>Lyophyllaceae</taxon>
        <taxon>Hypsizygus</taxon>
    </lineage>
</organism>
<dbReference type="EMBL" id="LUEZ02000168">
    <property type="protein sequence ID" value="RDB15401.1"/>
    <property type="molecule type" value="Genomic_DNA"/>
</dbReference>
<feature type="compositionally biased region" description="Polar residues" evidence="1">
    <location>
        <begin position="16"/>
        <end position="27"/>
    </location>
</feature>
<feature type="region of interest" description="Disordered" evidence="1">
    <location>
        <begin position="446"/>
        <end position="483"/>
    </location>
</feature>
<comment type="caution">
    <text evidence="2">The sequence shown here is derived from an EMBL/GenBank/DDBJ whole genome shotgun (WGS) entry which is preliminary data.</text>
</comment>
<reference evidence="2" key="1">
    <citation type="submission" date="2018-04" db="EMBL/GenBank/DDBJ databases">
        <title>Whole genome sequencing of Hypsizygus marmoreus.</title>
        <authorList>
            <person name="Choi I.-G."/>
            <person name="Min B."/>
            <person name="Kim J.-G."/>
            <person name="Kim S."/>
            <person name="Oh Y.-L."/>
            <person name="Kong W.-S."/>
            <person name="Park H."/>
            <person name="Jeong J."/>
            <person name="Song E.-S."/>
        </authorList>
    </citation>
    <scope>NUCLEOTIDE SEQUENCE [LARGE SCALE GENOMIC DNA]</scope>
    <source>
        <strain evidence="2">51987-8</strain>
    </source>
</reference>
<feature type="region of interest" description="Disordered" evidence="1">
    <location>
        <begin position="1"/>
        <end position="64"/>
    </location>
</feature>
<sequence length="483" mass="51425">MQPTRFLRSQVPKAPPQSTVNPQNEAGDTSGGEGRVSPFSGQSPLTVLDVGVNKKREKKKKNTKSKLVFEVFINGQDINLDSRRNNASASHDVAANDSVLTSTPNVPGTETSRVTRKQPFVIEVPQGRVTRSNTTNTGSSSGAPNITDTSTNAPQTANADTKATQHHSYQHQRTPDRRCQHESTQHHRISANAPQTADAGSKHQRTPDCQSDAKALNTTRTSTNAPQTTNASTEAPNTTRISANAPQTADAGSKVPNATRTGTNAPTTMDTSANAPNTPRTSTNAPQTTDASTKAPQTADASAKASNTAGRSTNAPNTGSTGDNVAHRFRHPLDPPGLETTLNISIKSKAPNNAVSSLQQAKVSSTTSNMDRASRAAATLRADLLAESALRAQRSRTNPSTRSDVQSNTHARVVRDVSMITARVLKSSKFATRARKVSLLTQAFQSVAEGHGSDIEELERDNNNPGDDKNELNNDETSEDKCD</sequence>
<proteinExistence type="predicted"/>
<dbReference type="AlphaFoldDB" id="A0A369J079"/>
<feature type="compositionally biased region" description="Polar residues" evidence="1">
    <location>
        <begin position="256"/>
        <end position="323"/>
    </location>
</feature>
<keyword evidence="3" id="KW-1185">Reference proteome</keyword>
<feature type="compositionally biased region" description="Polar residues" evidence="1">
    <location>
        <begin position="216"/>
        <end position="247"/>
    </location>
</feature>
<evidence type="ECO:0000313" key="3">
    <source>
        <dbReference type="Proteomes" id="UP000076154"/>
    </source>
</evidence>
<feature type="compositionally biased region" description="Basic and acidic residues" evidence="1">
    <location>
        <begin position="460"/>
        <end position="472"/>
    </location>
</feature>
<protein>
    <submittedName>
        <fullName evidence="2">Uncharacterized protein</fullName>
    </submittedName>
</protein>
<feature type="compositionally biased region" description="Polar residues" evidence="1">
    <location>
        <begin position="98"/>
        <end position="112"/>
    </location>
</feature>
<feature type="compositionally biased region" description="Acidic residues" evidence="1">
    <location>
        <begin position="473"/>
        <end position="483"/>
    </location>
</feature>
<name>A0A369J079_HYPMA</name>
<feature type="compositionally biased region" description="Low complexity" evidence="1">
    <location>
        <begin position="130"/>
        <end position="142"/>
    </location>
</feature>
<evidence type="ECO:0000256" key="1">
    <source>
        <dbReference type="SAM" id="MobiDB-lite"/>
    </source>
</evidence>
<feature type="compositionally biased region" description="Polar residues" evidence="1">
    <location>
        <begin position="143"/>
        <end position="162"/>
    </location>
</feature>
<dbReference type="InParanoid" id="A0A369J079"/>
<accession>A0A369J079</accession>
<dbReference type="Proteomes" id="UP000076154">
    <property type="component" value="Unassembled WGS sequence"/>
</dbReference>
<gene>
    <name evidence="2" type="ORF">Hypma_004552</name>
</gene>
<feature type="region of interest" description="Disordered" evidence="1">
    <location>
        <begin position="82"/>
        <end position="336"/>
    </location>
</feature>
<evidence type="ECO:0000313" key="2">
    <source>
        <dbReference type="EMBL" id="RDB15401.1"/>
    </source>
</evidence>
<feature type="compositionally biased region" description="Basic residues" evidence="1">
    <location>
        <begin position="53"/>
        <end position="64"/>
    </location>
</feature>